<reference evidence="3 4" key="1">
    <citation type="submission" date="2023-10" db="EMBL/GenBank/DDBJ databases">
        <title>Draft genome sequence of Xylaria bambusicola isolate GMP-LS, the root and basal stem rot pathogen of sugarcane in Indonesia.</title>
        <authorList>
            <person name="Selvaraj P."/>
            <person name="Muralishankar V."/>
            <person name="Muruganantham S."/>
            <person name="Sp S."/>
            <person name="Haryani S."/>
            <person name="Lau K.J.X."/>
            <person name="Naqvi N.I."/>
        </authorList>
    </citation>
    <scope>NUCLEOTIDE SEQUENCE [LARGE SCALE GENOMIC DNA]</scope>
    <source>
        <strain evidence="3">GMP-LS</strain>
    </source>
</reference>
<feature type="compositionally biased region" description="Acidic residues" evidence="1">
    <location>
        <begin position="812"/>
        <end position="828"/>
    </location>
</feature>
<dbReference type="InterPro" id="IPR003959">
    <property type="entry name" value="ATPase_AAA_core"/>
</dbReference>
<gene>
    <name evidence="3" type="ORF">RRF57_010618</name>
</gene>
<dbReference type="Gene3D" id="3.40.50.300">
    <property type="entry name" value="P-loop containing nucleotide triphosphate hydrolases"/>
    <property type="match status" value="1"/>
</dbReference>
<dbReference type="SMART" id="SM00382">
    <property type="entry name" value="AAA"/>
    <property type="match status" value="1"/>
</dbReference>
<evidence type="ECO:0000259" key="2">
    <source>
        <dbReference type="SMART" id="SM00382"/>
    </source>
</evidence>
<dbReference type="PANTHER" id="PTHR46411:SF2">
    <property type="entry name" value="AAA+ ATPASE DOMAIN-CONTAINING PROTEIN"/>
    <property type="match status" value="1"/>
</dbReference>
<accession>A0AAN7UXE9</accession>
<dbReference type="GO" id="GO:0016887">
    <property type="term" value="F:ATP hydrolysis activity"/>
    <property type="evidence" value="ECO:0007669"/>
    <property type="project" value="InterPro"/>
</dbReference>
<comment type="caution">
    <text evidence="3">The sequence shown here is derived from an EMBL/GenBank/DDBJ whole genome shotgun (WGS) entry which is preliminary data.</text>
</comment>
<proteinExistence type="predicted"/>
<feature type="region of interest" description="Disordered" evidence="1">
    <location>
        <begin position="87"/>
        <end position="106"/>
    </location>
</feature>
<dbReference type="EMBL" id="JAWHQM010000045">
    <property type="protein sequence ID" value="KAK5634906.1"/>
    <property type="molecule type" value="Genomic_DNA"/>
</dbReference>
<dbReference type="Proteomes" id="UP001305414">
    <property type="component" value="Unassembled WGS sequence"/>
</dbReference>
<dbReference type="InterPro" id="IPR056599">
    <property type="entry name" value="AAA_lid_fung"/>
</dbReference>
<evidence type="ECO:0000313" key="4">
    <source>
        <dbReference type="Proteomes" id="UP001305414"/>
    </source>
</evidence>
<evidence type="ECO:0000313" key="3">
    <source>
        <dbReference type="EMBL" id="KAK5634906.1"/>
    </source>
</evidence>
<protein>
    <recommendedName>
        <fullName evidence="2">AAA+ ATPase domain-containing protein</fullName>
    </recommendedName>
</protein>
<dbReference type="GO" id="GO:0005524">
    <property type="term" value="F:ATP binding"/>
    <property type="evidence" value="ECO:0007669"/>
    <property type="project" value="InterPro"/>
</dbReference>
<feature type="domain" description="AAA+ ATPase" evidence="2">
    <location>
        <begin position="580"/>
        <end position="707"/>
    </location>
</feature>
<dbReference type="SUPFAM" id="SSF52540">
    <property type="entry name" value="P-loop containing nucleoside triphosphate hydrolases"/>
    <property type="match status" value="1"/>
</dbReference>
<organism evidence="3 4">
    <name type="scientific">Xylaria bambusicola</name>
    <dbReference type="NCBI Taxonomy" id="326684"/>
    <lineage>
        <taxon>Eukaryota</taxon>
        <taxon>Fungi</taxon>
        <taxon>Dikarya</taxon>
        <taxon>Ascomycota</taxon>
        <taxon>Pezizomycotina</taxon>
        <taxon>Sordariomycetes</taxon>
        <taxon>Xylariomycetidae</taxon>
        <taxon>Xylariales</taxon>
        <taxon>Xylariaceae</taxon>
        <taxon>Xylaria</taxon>
    </lineage>
</organism>
<dbReference type="InterPro" id="IPR003593">
    <property type="entry name" value="AAA+_ATPase"/>
</dbReference>
<dbReference type="AlphaFoldDB" id="A0AAN7UXE9"/>
<dbReference type="PANTHER" id="PTHR46411">
    <property type="entry name" value="FAMILY ATPASE, PUTATIVE-RELATED"/>
    <property type="match status" value="1"/>
</dbReference>
<dbReference type="Pfam" id="PF23232">
    <property type="entry name" value="AAA_lid_13"/>
    <property type="match status" value="1"/>
</dbReference>
<dbReference type="InterPro" id="IPR054289">
    <property type="entry name" value="DUF7025"/>
</dbReference>
<dbReference type="InterPro" id="IPR027417">
    <property type="entry name" value="P-loop_NTPase"/>
</dbReference>
<keyword evidence="4" id="KW-1185">Reference proteome</keyword>
<evidence type="ECO:0000256" key="1">
    <source>
        <dbReference type="SAM" id="MobiDB-lite"/>
    </source>
</evidence>
<name>A0AAN7UXE9_9PEZI</name>
<dbReference type="Pfam" id="PF00004">
    <property type="entry name" value="AAA"/>
    <property type="match status" value="1"/>
</dbReference>
<dbReference type="Pfam" id="PF22942">
    <property type="entry name" value="DUF7025"/>
    <property type="match status" value="1"/>
</dbReference>
<feature type="region of interest" description="Disordered" evidence="1">
    <location>
        <begin position="808"/>
        <end position="853"/>
    </location>
</feature>
<sequence length="853" mass="97023">MHIPNPGSTAPSQFPPLTLNLHIHTTQVTMDDTNSIASFEDIAPSTENTKDASVIDTSSSEDIVDEDVPDVCYVLQYKEGEKAPVEVRRGPKPIDPKHGKFLDEDSQKNKKKSVLEIVTVVATSVRNSPPLNDDGPPFGRYMPRHPAHRYAPPRPISEDDINTQVTRSENTVMMIRSHHLINALAAVVGYYPGTTFMGDEVKIGAPYSILIHHRAALLRYKNSQPTTHDEEYKSTTSKHIDILVEFLEQTYGSQIREEGLRHARQTPTATYEWLWLLLRPGEVIYTRYDNIWTSFVVSRVYKRATPNVDGIFSYNIDCWNYMYSDGKLRRKMHSFDMNPFSGEEAIHNLPIIPARFFTGEDKNQLPSELVAEQIRLGKLVWDLYKEPSYKSYEGYLAKSRSGRSANYHAPVGYINGRVIVDGESFERHWHTCPLNNRRNYVCDSDDEDRPMSARPATLDQLPYFASKCGCHACDNNKRGEELSEFAMFQDLNPKTTKAPNNDLYYHVVSKVIAGFVLSERRWGHFHVEKLHDIKFDKEAFKYLVLDYEIKATVKALIGKFASADGQVSAWPKDFVKNKGQGRIFLLHGSPGVGKTCTAECVAELTHRPLLSLTSSDLSTNTHQVEFSLNYFLSLGERFGAIVLLDEADVYLESRRDRDIERNGLVSVFLRALEYYRGVLFLTTNRVETFDAAFTSRIHVALHYGALTDTDRERIWMNSFDRLERDAGGRVHVAMTAREYAWRSGDVRSLRWNGREIRNALQTAVALAESEALDDAADVVLVTDKHLRSVVHMSRGFKNFMQGRRVRAAADGNGEEEEVEEEDEEDAVVYEEPPHEDDSAAFSGSEEDIHRPRY</sequence>